<dbReference type="RefSeq" id="WP_123643414.1">
    <property type="nucleotide sequence ID" value="NZ_ML119089.1"/>
</dbReference>
<feature type="domain" description="YjiS-like" evidence="1">
    <location>
        <begin position="26"/>
        <end position="61"/>
    </location>
</feature>
<evidence type="ECO:0000259" key="1">
    <source>
        <dbReference type="Pfam" id="PF06568"/>
    </source>
</evidence>
<dbReference type="Pfam" id="PF06568">
    <property type="entry name" value="YjiS-like"/>
    <property type="match status" value="1"/>
</dbReference>
<evidence type="ECO:0000313" key="3">
    <source>
        <dbReference type="Proteomes" id="UP000268016"/>
    </source>
</evidence>
<comment type="caution">
    <text evidence="2">The sequence shown here is derived from an EMBL/GenBank/DDBJ whole genome shotgun (WGS) entry which is preliminary data.</text>
</comment>
<proteinExistence type="predicted"/>
<organism evidence="2 3">
    <name type="scientific">Histidinibacterium lentulum</name>
    <dbReference type="NCBI Taxonomy" id="2480588"/>
    <lineage>
        <taxon>Bacteria</taxon>
        <taxon>Pseudomonadati</taxon>
        <taxon>Pseudomonadota</taxon>
        <taxon>Alphaproteobacteria</taxon>
        <taxon>Rhodobacterales</taxon>
        <taxon>Paracoccaceae</taxon>
        <taxon>Histidinibacterium</taxon>
    </lineage>
</organism>
<accession>A0A3N2QTJ2</accession>
<reference evidence="2 3" key="1">
    <citation type="submission" date="2018-10" db="EMBL/GenBank/DDBJ databases">
        <title>Histidinibacterium lentulum gen. nov., sp. nov., a marine bacterium from the culture broth of Picochlorum sp. 122.</title>
        <authorList>
            <person name="Wang G."/>
        </authorList>
    </citation>
    <scope>NUCLEOTIDE SEQUENCE [LARGE SCALE GENOMIC DNA]</scope>
    <source>
        <strain evidence="2 3">B17</strain>
    </source>
</reference>
<evidence type="ECO:0000313" key="2">
    <source>
        <dbReference type="EMBL" id="ROT98546.1"/>
    </source>
</evidence>
<dbReference type="Proteomes" id="UP000268016">
    <property type="component" value="Unassembled WGS sequence"/>
</dbReference>
<name>A0A3N2QTJ2_9RHOB</name>
<keyword evidence="3" id="KW-1185">Reference proteome</keyword>
<dbReference type="AlphaFoldDB" id="A0A3N2QTJ2"/>
<gene>
    <name evidence="2" type="ORF">EAT49_16535</name>
</gene>
<sequence length="72" mass="8253">MTTLTTFSGFRTTARPARHTGFFGGLRARYAQYKTYRETYEELNRLSDRDLADLDITRHQIADVASMAAYGK</sequence>
<dbReference type="EMBL" id="RDRB01000009">
    <property type="protein sequence ID" value="ROT98546.1"/>
    <property type="molecule type" value="Genomic_DNA"/>
</dbReference>
<protein>
    <submittedName>
        <fullName evidence="2">DUF1127 domain-containing protein</fullName>
    </submittedName>
</protein>
<dbReference type="InterPro" id="IPR009506">
    <property type="entry name" value="YjiS-like"/>
</dbReference>
<dbReference type="OrthoDB" id="8244198at2"/>